<comment type="caution">
    <text evidence="4">The sequence shown here is derived from an EMBL/GenBank/DDBJ whole genome shotgun (WGS) entry which is preliminary data.</text>
</comment>
<organism evidence="4 5">
    <name type="scientific">Patulibacter brassicae</name>
    <dbReference type="NCBI Taxonomy" id="1705717"/>
    <lineage>
        <taxon>Bacteria</taxon>
        <taxon>Bacillati</taxon>
        <taxon>Actinomycetota</taxon>
        <taxon>Thermoleophilia</taxon>
        <taxon>Solirubrobacterales</taxon>
        <taxon>Patulibacteraceae</taxon>
        <taxon>Patulibacter</taxon>
    </lineage>
</organism>
<evidence type="ECO:0000256" key="1">
    <source>
        <dbReference type="ARBA" id="ARBA00023125"/>
    </source>
</evidence>
<dbReference type="PANTHER" id="PTHR30055">
    <property type="entry name" value="HTH-TYPE TRANSCRIPTIONAL REGULATOR RUTR"/>
    <property type="match status" value="1"/>
</dbReference>
<dbReference type="EMBL" id="JAXAVX010000002">
    <property type="protein sequence ID" value="MDX8151328.1"/>
    <property type="molecule type" value="Genomic_DNA"/>
</dbReference>
<proteinExistence type="predicted"/>
<dbReference type="PROSITE" id="PS50977">
    <property type="entry name" value="HTH_TETR_2"/>
    <property type="match status" value="1"/>
</dbReference>
<feature type="domain" description="HTH tetR-type" evidence="3">
    <location>
        <begin position="14"/>
        <end position="74"/>
    </location>
</feature>
<dbReference type="PANTHER" id="PTHR30055:SF226">
    <property type="entry name" value="HTH-TYPE TRANSCRIPTIONAL REGULATOR PKSA"/>
    <property type="match status" value="1"/>
</dbReference>
<accession>A0ABU4VHS4</accession>
<gene>
    <name evidence="4" type="ORF">SK069_06985</name>
</gene>
<dbReference type="InterPro" id="IPR009057">
    <property type="entry name" value="Homeodomain-like_sf"/>
</dbReference>
<evidence type="ECO:0000313" key="5">
    <source>
        <dbReference type="Proteomes" id="UP001277761"/>
    </source>
</evidence>
<dbReference type="Gene3D" id="1.10.10.60">
    <property type="entry name" value="Homeodomain-like"/>
    <property type="match status" value="1"/>
</dbReference>
<evidence type="ECO:0000256" key="2">
    <source>
        <dbReference type="PROSITE-ProRule" id="PRU00335"/>
    </source>
</evidence>
<dbReference type="PRINTS" id="PR00455">
    <property type="entry name" value="HTHTETR"/>
</dbReference>
<protein>
    <submittedName>
        <fullName evidence="4">Helix-turn-helix domain-containing protein</fullName>
    </submittedName>
</protein>
<dbReference type="InterPro" id="IPR050109">
    <property type="entry name" value="HTH-type_TetR-like_transc_reg"/>
</dbReference>
<dbReference type="RefSeq" id="WP_319953478.1">
    <property type="nucleotide sequence ID" value="NZ_JAXAVX010000002.1"/>
</dbReference>
<dbReference type="InterPro" id="IPR001647">
    <property type="entry name" value="HTH_TetR"/>
</dbReference>
<keyword evidence="5" id="KW-1185">Reference proteome</keyword>
<dbReference type="SUPFAM" id="SSF46689">
    <property type="entry name" value="Homeodomain-like"/>
    <property type="match status" value="1"/>
</dbReference>
<reference evidence="4 5" key="1">
    <citation type="submission" date="2023-11" db="EMBL/GenBank/DDBJ databases">
        <authorList>
            <person name="Xu M."/>
            <person name="Jiang T."/>
        </authorList>
    </citation>
    <scope>NUCLEOTIDE SEQUENCE [LARGE SCALE GENOMIC DNA]</scope>
    <source>
        <strain evidence="4 5">SD</strain>
    </source>
</reference>
<name>A0ABU4VHS4_9ACTN</name>
<dbReference type="Pfam" id="PF00440">
    <property type="entry name" value="TetR_N"/>
    <property type="match status" value="1"/>
</dbReference>
<keyword evidence="1 2" id="KW-0238">DNA-binding</keyword>
<evidence type="ECO:0000259" key="3">
    <source>
        <dbReference type="PROSITE" id="PS50977"/>
    </source>
</evidence>
<dbReference type="Gene3D" id="1.10.357.10">
    <property type="entry name" value="Tetracycline Repressor, domain 2"/>
    <property type="match status" value="1"/>
</dbReference>
<sequence>MPRIEADTVAEHRARQHEALLEAAEAVLVERGHEGLTFAALGERTGLARNSVYRYFSSREDIVAQVLERPLPGWLERLRDAMARADDLDGRVAAFVGAQLALVSGVRPELAGALAQSSFSPELRSRISAMTFQPAALLEEALVAAGHPHAAVTAQLVQGIVNAAIRVLHQSGRPLDDVTAIAVATAQRAVEAR</sequence>
<feature type="DNA-binding region" description="H-T-H motif" evidence="2">
    <location>
        <begin position="37"/>
        <end position="56"/>
    </location>
</feature>
<dbReference type="Proteomes" id="UP001277761">
    <property type="component" value="Unassembled WGS sequence"/>
</dbReference>
<evidence type="ECO:0000313" key="4">
    <source>
        <dbReference type="EMBL" id="MDX8151328.1"/>
    </source>
</evidence>